<proteinExistence type="inferred from homology"/>
<dbReference type="HOGENOM" id="CLU_031076_2_2_1"/>
<dbReference type="EMBL" id="CAQQ02103905">
    <property type="status" value="NOT_ANNOTATED_CDS"/>
    <property type="molecule type" value="Genomic_DNA"/>
</dbReference>
<dbReference type="EMBL" id="CAQQ02103906">
    <property type="status" value="NOT_ANNOTATED_CDS"/>
    <property type="molecule type" value="Genomic_DNA"/>
</dbReference>
<evidence type="ECO:0000256" key="4">
    <source>
        <dbReference type="ARBA" id="ARBA00022729"/>
    </source>
</evidence>
<reference evidence="6" key="1">
    <citation type="submission" date="2013-02" db="EMBL/GenBank/DDBJ databases">
        <authorList>
            <person name="Hughes D."/>
        </authorList>
    </citation>
    <scope>NUCLEOTIDE SEQUENCE</scope>
    <source>
        <strain>Durham</strain>
        <strain evidence="6">NC isolate 2 -- Noor lab</strain>
    </source>
</reference>
<accession>T1GCN6</accession>
<keyword evidence="3" id="KW-0964">Secreted</keyword>
<dbReference type="AlphaFoldDB" id="T1GCN6"/>
<keyword evidence="4" id="KW-0732">Signal</keyword>
<dbReference type="EnsemblMetazoa" id="MESCA001056-RA">
    <property type="protein sequence ID" value="MESCA001056-PA"/>
    <property type="gene ID" value="MESCA001056"/>
</dbReference>
<dbReference type="InterPro" id="IPR017996">
    <property type="entry name" value="MRJP/yellow-related"/>
</dbReference>
<sequence length="209" mass="23970">VVDSSENNCENTFAYLADAGSYGIVVYSFKENKSWRIEHNFFHMDPFVGAFRVSDVLFTWRDGIFGMALGHLQDDFQTRDIYFHTLIGSKEFSVSNRILQNESYSSSTDPVYEEFKIIGDRGPNGHSTTEVFDPNTNVIYFTQVSKNDSDPIKMVMPVDIKLDDDGFIWLISNRMPQFILKKLNYEDFNYRVLSGKASDLIQDTVCATN</sequence>
<name>T1GCN6_MEGSC</name>
<comment type="subcellular location">
    <subcellularLocation>
        <location evidence="1">Secreted</location>
    </subcellularLocation>
</comment>
<dbReference type="InterPro" id="IPR011042">
    <property type="entry name" value="6-blade_b-propeller_TolB-like"/>
</dbReference>
<dbReference type="Pfam" id="PF03022">
    <property type="entry name" value="MRJP"/>
    <property type="match status" value="2"/>
</dbReference>
<protein>
    <recommendedName>
        <fullName evidence="7">Protein yellow</fullName>
    </recommendedName>
</protein>
<evidence type="ECO:0000256" key="1">
    <source>
        <dbReference type="ARBA" id="ARBA00004613"/>
    </source>
</evidence>
<organism evidence="5 6">
    <name type="scientific">Megaselia scalaris</name>
    <name type="common">Humpbacked fly</name>
    <name type="synonym">Phora scalaris</name>
    <dbReference type="NCBI Taxonomy" id="36166"/>
    <lineage>
        <taxon>Eukaryota</taxon>
        <taxon>Metazoa</taxon>
        <taxon>Ecdysozoa</taxon>
        <taxon>Arthropoda</taxon>
        <taxon>Hexapoda</taxon>
        <taxon>Insecta</taxon>
        <taxon>Pterygota</taxon>
        <taxon>Neoptera</taxon>
        <taxon>Endopterygota</taxon>
        <taxon>Diptera</taxon>
        <taxon>Brachycera</taxon>
        <taxon>Muscomorpha</taxon>
        <taxon>Platypezoidea</taxon>
        <taxon>Phoridae</taxon>
        <taxon>Megaseliini</taxon>
        <taxon>Megaselia</taxon>
    </lineage>
</organism>
<evidence type="ECO:0000256" key="3">
    <source>
        <dbReference type="ARBA" id="ARBA00022525"/>
    </source>
</evidence>
<evidence type="ECO:0008006" key="7">
    <source>
        <dbReference type="Google" id="ProtNLM"/>
    </source>
</evidence>
<dbReference type="Proteomes" id="UP000015102">
    <property type="component" value="Unassembled WGS sequence"/>
</dbReference>
<dbReference type="STRING" id="36166.T1GCN6"/>
<dbReference type="PANTHER" id="PTHR10009">
    <property type="entry name" value="PROTEIN YELLOW-RELATED"/>
    <property type="match status" value="1"/>
</dbReference>
<dbReference type="PANTHER" id="PTHR10009:SF11">
    <property type="entry name" value="RH54244P"/>
    <property type="match status" value="1"/>
</dbReference>
<evidence type="ECO:0000256" key="2">
    <source>
        <dbReference type="ARBA" id="ARBA00009127"/>
    </source>
</evidence>
<evidence type="ECO:0000313" key="6">
    <source>
        <dbReference type="Proteomes" id="UP000015102"/>
    </source>
</evidence>
<keyword evidence="6" id="KW-1185">Reference proteome</keyword>
<dbReference type="GO" id="GO:0005576">
    <property type="term" value="C:extracellular region"/>
    <property type="evidence" value="ECO:0007669"/>
    <property type="project" value="UniProtKB-SubCell"/>
</dbReference>
<reference evidence="5" key="2">
    <citation type="submission" date="2015-06" db="UniProtKB">
        <authorList>
            <consortium name="EnsemblMetazoa"/>
        </authorList>
    </citation>
    <scope>IDENTIFICATION</scope>
</reference>
<dbReference type="OMA" id="SENNCEN"/>
<evidence type="ECO:0000313" key="5">
    <source>
        <dbReference type="EnsemblMetazoa" id="MESCA001056-PA"/>
    </source>
</evidence>
<dbReference type="Gene3D" id="2.120.10.30">
    <property type="entry name" value="TolB, C-terminal domain"/>
    <property type="match status" value="1"/>
</dbReference>
<comment type="similarity">
    <text evidence="2">Belongs to the major royal jelly protein family.</text>
</comment>